<dbReference type="GO" id="GO:0005829">
    <property type="term" value="C:cytosol"/>
    <property type="evidence" value="ECO:0007669"/>
    <property type="project" value="TreeGrafter"/>
</dbReference>
<dbReference type="Proteomes" id="UP000034090">
    <property type="component" value="Unassembled WGS sequence"/>
</dbReference>
<dbReference type="STRING" id="1618578.UV74_C0013G0440"/>
<dbReference type="GO" id="GO:0005524">
    <property type="term" value="F:ATP binding"/>
    <property type="evidence" value="ECO:0007669"/>
    <property type="project" value="UniProtKB-UniRule"/>
</dbReference>
<dbReference type="InterPro" id="IPR012340">
    <property type="entry name" value="NA-bd_OB-fold"/>
</dbReference>
<dbReference type="Gene3D" id="3.30.930.10">
    <property type="entry name" value="Bira Bifunctional Protein, Domain 2"/>
    <property type="match status" value="1"/>
</dbReference>
<evidence type="ECO:0000256" key="8">
    <source>
        <dbReference type="RuleBase" id="RU000336"/>
    </source>
</evidence>
<comment type="subcellular location">
    <subcellularLocation>
        <location evidence="7">Cytoplasm</location>
    </subcellularLocation>
</comment>
<dbReference type="PANTHER" id="PTHR42918:SF15">
    <property type="entry name" value="LYSINE--TRNA LIGASE, CHLOROPLASTIC_MITOCHONDRIAL"/>
    <property type="match status" value="1"/>
</dbReference>
<comment type="similarity">
    <text evidence="7">Belongs to the class-II aminoacyl-tRNA synthetase family.</text>
</comment>
<name>A0A0G1GEM5_9BACT</name>
<accession>A0A0G1GEM5</accession>
<keyword evidence="5 7" id="KW-0030">Aminoacyl-tRNA synthetase</keyword>
<dbReference type="CDD" id="cd04322">
    <property type="entry name" value="LysRS_N"/>
    <property type="match status" value="1"/>
</dbReference>
<evidence type="ECO:0000256" key="6">
    <source>
        <dbReference type="ARBA" id="ARBA00048573"/>
    </source>
</evidence>
<dbReference type="Pfam" id="PF00152">
    <property type="entry name" value="tRNA-synt_2"/>
    <property type="match status" value="1"/>
</dbReference>
<evidence type="ECO:0000256" key="7">
    <source>
        <dbReference type="HAMAP-Rule" id="MF_00252"/>
    </source>
</evidence>
<dbReference type="PROSITE" id="PS50862">
    <property type="entry name" value="AA_TRNA_LIGASE_II"/>
    <property type="match status" value="1"/>
</dbReference>
<evidence type="ECO:0000313" key="10">
    <source>
        <dbReference type="EMBL" id="KKS97318.1"/>
    </source>
</evidence>
<dbReference type="AlphaFoldDB" id="A0A0G1GEM5"/>
<dbReference type="InterPro" id="IPR006195">
    <property type="entry name" value="aa-tRNA-synth_II"/>
</dbReference>
<dbReference type="InterPro" id="IPR002313">
    <property type="entry name" value="Lys-tRNA-ligase_II"/>
</dbReference>
<feature type="binding site" evidence="7">
    <location>
        <position position="400"/>
    </location>
    <ligand>
        <name>Mg(2+)</name>
        <dbReference type="ChEBI" id="CHEBI:18420"/>
        <label>2</label>
    </ligand>
</feature>
<keyword evidence="7" id="KW-0963">Cytoplasm</keyword>
<comment type="caution">
    <text evidence="7">Lacks conserved residue(s) required for the propagation of feature annotation.</text>
</comment>
<dbReference type="InterPro" id="IPR004364">
    <property type="entry name" value="Aa-tRNA-synt_II"/>
</dbReference>
<feature type="binding site" evidence="7">
    <location>
        <position position="400"/>
    </location>
    <ligand>
        <name>Mg(2+)</name>
        <dbReference type="ChEBI" id="CHEBI:18420"/>
        <label>1</label>
    </ligand>
</feature>
<dbReference type="EMBL" id="LCFQ01000013">
    <property type="protein sequence ID" value="KKS97318.1"/>
    <property type="molecule type" value="Genomic_DNA"/>
</dbReference>
<sequence length="481" mass="55588">MVKKRLTEIMDLRRERVEKFRELGVNPYPSKLENKNVSIASISDKVGKLGSVAGRIMGWRGHGNSIFADLKDDSGNIQIFFQKKNLGDKFSILKLVDVGDFILVSGKIFKTQAGEVTLDVGKYQILSKSIRPLPSSWHGLKDAEERYRQRYVDLLLNDSLKELFRRKAIFWQSMREFLVKKGFLEVETPVLENIAGGADANPFVTHHDALDIDLYLRISMGELWQKRLMVAGFEKTFELGRQFRNEGISREHLQDYSQMEFYWAFANYEDSMKLVEEMYKFVAKSTFGKLQFKIGKFEIDLSKPWKKIDYVKTLEEYANINVINSSETELKSKLKEFKIVPEKNASRAKLIDQIWKSIRRRIEGPVFLIGHPVEVSPLAKRQEINPDFVERYQVVLAGSEMGNGYSELNDPVDQANRFKEQQAKRDKGDTEAQMYDLDFVRALEYGMPPVTGFGVSERLFSFLADKPVRETVLFPLLRPEK</sequence>
<reference evidence="10 11" key="1">
    <citation type="journal article" date="2015" name="Nature">
        <title>rRNA introns, odd ribosomes, and small enigmatic genomes across a large radiation of phyla.</title>
        <authorList>
            <person name="Brown C.T."/>
            <person name="Hug L.A."/>
            <person name="Thomas B.C."/>
            <person name="Sharon I."/>
            <person name="Castelle C.J."/>
            <person name="Singh A."/>
            <person name="Wilkins M.J."/>
            <person name="Williams K.H."/>
            <person name="Banfield J.F."/>
        </authorList>
    </citation>
    <scope>NUCLEOTIDE SEQUENCE [LARGE SCALE GENOMIC DNA]</scope>
</reference>
<dbReference type="SUPFAM" id="SSF55681">
    <property type="entry name" value="Class II aaRS and biotin synthetases"/>
    <property type="match status" value="1"/>
</dbReference>
<comment type="catalytic activity">
    <reaction evidence="6 7 8">
        <text>tRNA(Lys) + L-lysine + ATP = L-lysyl-tRNA(Lys) + AMP + diphosphate</text>
        <dbReference type="Rhea" id="RHEA:20792"/>
        <dbReference type="Rhea" id="RHEA-COMP:9696"/>
        <dbReference type="Rhea" id="RHEA-COMP:9697"/>
        <dbReference type="ChEBI" id="CHEBI:30616"/>
        <dbReference type="ChEBI" id="CHEBI:32551"/>
        <dbReference type="ChEBI" id="CHEBI:33019"/>
        <dbReference type="ChEBI" id="CHEBI:78442"/>
        <dbReference type="ChEBI" id="CHEBI:78529"/>
        <dbReference type="ChEBI" id="CHEBI:456215"/>
        <dbReference type="EC" id="6.1.1.6"/>
    </reaction>
</comment>
<dbReference type="InterPro" id="IPR044136">
    <property type="entry name" value="Lys-tRNA-ligase_II_N"/>
</dbReference>
<keyword evidence="7 8" id="KW-0460">Magnesium</keyword>
<evidence type="ECO:0000256" key="1">
    <source>
        <dbReference type="ARBA" id="ARBA00022598"/>
    </source>
</evidence>
<evidence type="ECO:0000256" key="5">
    <source>
        <dbReference type="ARBA" id="ARBA00023146"/>
    </source>
</evidence>
<keyword evidence="2 7" id="KW-0479">Metal-binding</keyword>
<dbReference type="HAMAP" id="MF_00252">
    <property type="entry name" value="Lys_tRNA_synth_class2"/>
    <property type="match status" value="1"/>
</dbReference>
<dbReference type="Pfam" id="PF01336">
    <property type="entry name" value="tRNA_anti-codon"/>
    <property type="match status" value="1"/>
</dbReference>
<keyword evidence="4 7" id="KW-0067">ATP-binding</keyword>
<evidence type="ECO:0000313" key="11">
    <source>
        <dbReference type="Proteomes" id="UP000034090"/>
    </source>
</evidence>
<evidence type="ECO:0000256" key="4">
    <source>
        <dbReference type="ARBA" id="ARBA00022840"/>
    </source>
</evidence>
<dbReference type="EC" id="6.1.1.6" evidence="7"/>
<gene>
    <name evidence="7" type="primary">lysS</name>
    <name evidence="10" type="ORF">UV74_C0013G0440</name>
</gene>
<dbReference type="GO" id="GO:0000287">
    <property type="term" value="F:magnesium ion binding"/>
    <property type="evidence" value="ECO:0007669"/>
    <property type="project" value="UniProtKB-UniRule"/>
</dbReference>
<organism evidence="10 11">
    <name type="scientific">Candidatus Woesebacteria bacterium GW2011_GWB1_43_14</name>
    <dbReference type="NCBI Taxonomy" id="1618578"/>
    <lineage>
        <taxon>Bacteria</taxon>
        <taxon>Candidatus Woeseibacteriota</taxon>
    </lineage>
</organism>
<feature type="domain" description="Aminoacyl-transfer RNA synthetases class-II family profile" evidence="9">
    <location>
        <begin position="172"/>
        <end position="479"/>
    </location>
</feature>
<comment type="cofactor">
    <cofactor evidence="7 8">
        <name>Mg(2+)</name>
        <dbReference type="ChEBI" id="CHEBI:18420"/>
    </cofactor>
    <text evidence="7 8">Binds 3 Mg(2+) ions per subunit.</text>
</comment>
<evidence type="ECO:0000256" key="3">
    <source>
        <dbReference type="ARBA" id="ARBA00022741"/>
    </source>
</evidence>
<dbReference type="GO" id="GO:0006430">
    <property type="term" value="P:lysyl-tRNA aminoacylation"/>
    <property type="evidence" value="ECO:0007669"/>
    <property type="project" value="UniProtKB-UniRule"/>
</dbReference>
<dbReference type="InterPro" id="IPR018149">
    <property type="entry name" value="Lys-tRNA-synth_II_C"/>
</dbReference>
<dbReference type="Gene3D" id="2.40.50.140">
    <property type="entry name" value="Nucleic acid-binding proteins"/>
    <property type="match status" value="1"/>
</dbReference>
<keyword evidence="1 7" id="KW-0436">Ligase</keyword>
<dbReference type="NCBIfam" id="NF001756">
    <property type="entry name" value="PRK00484.1"/>
    <property type="match status" value="1"/>
</dbReference>
<keyword evidence="3 7" id="KW-0547">Nucleotide-binding</keyword>
<dbReference type="PANTHER" id="PTHR42918">
    <property type="entry name" value="LYSYL-TRNA SYNTHETASE"/>
    <property type="match status" value="1"/>
</dbReference>
<dbReference type="NCBIfam" id="TIGR00499">
    <property type="entry name" value="lysS_bact"/>
    <property type="match status" value="1"/>
</dbReference>
<dbReference type="SUPFAM" id="SSF50249">
    <property type="entry name" value="Nucleic acid-binding proteins"/>
    <property type="match status" value="1"/>
</dbReference>
<dbReference type="PATRIC" id="fig|1618578.3.peg.792"/>
<keyword evidence="7" id="KW-0648">Protein biosynthesis</keyword>
<proteinExistence type="inferred from homology"/>
<dbReference type="GO" id="GO:0000049">
    <property type="term" value="F:tRNA binding"/>
    <property type="evidence" value="ECO:0007669"/>
    <property type="project" value="TreeGrafter"/>
</dbReference>
<evidence type="ECO:0000256" key="2">
    <source>
        <dbReference type="ARBA" id="ARBA00022723"/>
    </source>
</evidence>
<comment type="subunit">
    <text evidence="7">Homodimer.</text>
</comment>
<dbReference type="PRINTS" id="PR00982">
    <property type="entry name" value="TRNASYNTHLYS"/>
</dbReference>
<evidence type="ECO:0000259" key="9">
    <source>
        <dbReference type="PROSITE" id="PS50862"/>
    </source>
</evidence>
<dbReference type="InterPro" id="IPR004365">
    <property type="entry name" value="NA-bd_OB_tRNA"/>
</dbReference>
<dbReference type="InterPro" id="IPR045864">
    <property type="entry name" value="aa-tRNA-synth_II/BPL/LPL"/>
</dbReference>
<protein>
    <recommendedName>
        <fullName evidence="7">Lysine--tRNA ligase</fullName>
        <ecNumber evidence="7">6.1.1.6</ecNumber>
    </recommendedName>
    <alternativeName>
        <fullName evidence="7">Lysyl-tRNA synthetase</fullName>
        <shortName evidence="7">LysRS</shortName>
    </alternativeName>
</protein>
<comment type="caution">
    <text evidence="10">The sequence shown here is derived from an EMBL/GenBank/DDBJ whole genome shotgun (WGS) entry which is preliminary data.</text>
</comment>
<dbReference type="GO" id="GO:0004824">
    <property type="term" value="F:lysine-tRNA ligase activity"/>
    <property type="evidence" value="ECO:0007669"/>
    <property type="project" value="UniProtKB-UniRule"/>
</dbReference>